<feature type="compositionally biased region" description="Low complexity" evidence="2">
    <location>
        <begin position="23"/>
        <end position="34"/>
    </location>
</feature>
<feature type="compositionally biased region" description="Polar residues" evidence="2">
    <location>
        <begin position="1"/>
        <end position="15"/>
    </location>
</feature>
<feature type="compositionally biased region" description="Low complexity" evidence="2">
    <location>
        <begin position="148"/>
        <end position="157"/>
    </location>
</feature>
<protein>
    <submittedName>
        <fullName evidence="3">Uncharacterized protein</fullName>
    </submittedName>
</protein>
<evidence type="ECO:0000313" key="3">
    <source>
        <dbReference type="EMBL" id="KAK9086032.1"/>
    </source>
</evidence>
<proteinExistence type="predicted"/>
<name>A0AAP0E710_9MAGN</name>
<keyword evidence="4" id="KW-1185">Reference proteome</keyword>
<feature type="compositionally biased region" description="Basic and acidic residues" evidence="2">
    <location>
        <begin position="50"/>
        <end position="61"/>
    </location>
</feature>
<sequence length="581" mass="64389">MATSAFKSTSKRSSFNNSHDDPSSASSSSSSTNRPGGGGGHRRSRSLNRFSDHIHQGRILDLESDEPLQPRGRFVSTVRGSDGFPQVSLEDLANDFFLPGLDKTTGKSAAEIAREKDISARGRPSRRSSSVCPSQGRARSISRQRTRPAAAAAAPAPSSREKPLGAHANTSRRRRSLSVAPCQFSDSESDLDPLNRSSSNANIKGNNWRASARKPTTPNHQRALKRSLSHKEFSKFQDGYSSHSSALTDDENRDVRSHKDGTLRSVCALKKTGDPTEAMVDTGLYKAMQKELRHAVEEMRIELEQVMVHAKPSGLADRDHVHSSELDVLEAVDLIRKKCRTKLEQSEKRKQDLLAEMALEEQRDRELSKIVQEIIPETRISAVPETPSRARTKGIERSRASQRLTEEAEKYFEDFLSNVEDTDISSMDGEKSDASSKFGVRTKLSDHGTRCLDSVPIPKVPTSAPVELDGVMLPWLEWDAADVLVTPTRDLHDMLQGVLSPAYSKSNCLSSSHGSWSPGGESPCVISREDKSSRYSGQFAATEPDEYLYSQSNEEVIFECWRQRVRRDSGGLLLCTRRAFF</sequence>
<dbReference type="PANTHER" id="PTHR34466:SF1">
    <property type="entry name" value="OS06G0609800 PROTEIN"/>
    <property type="match status" value="1"/>
</dbReference>
<feature type="region of interest" description="Disordered" evidence="2">
    <location>
        <begin position="99"/>
        <end position="258"/>
    </location>
</feature>
<feature type="compositionally biased region" description="Polar residues" evidence="2">
    <location>
        <begin position="195"/>
        <end position="220"/>
    </location>
</feature>
<dbReference type="EMBL" id="JBBNAE010000011">
    <property type="protein sequence ID" value="KAK9086032.1"/>
    <property type="molecule type" value="Genomic_DNA"/>
</dbReference>
<dbReference type="PANTHER" id="PTHR34466">
    <property type="entry name" value="OS11G0129800 PROTEIN"/>
    <property type="match status" value="1"/>
</dbReference>
<evidence type="ECO:0000256" key="2">
    <source>
        <dbReference type="SAM" id="MobiDB-lite"/>
    </source>
</evidence>
<keyword evidence="1" id="KW-0175">Coiled coil</keyword>
<comment type="caution">
    <text evidence="3">The sequence shown here is derived from an EMBL/GenBank/DDBJ whole genome shotgun (WGS) entry which is preliminary data.</text>
</comment>
<reference evidence="3 4" key="1">
    <citation type="submission" date="2024-01" db="EMBL/GenBank/DDBJ databases">
        <title>Genome assemblies of Stephania.</title>
        <authorList>
            <person name="Yang L."/>
        </authorList>
    </citation>
    <scope>NUCLEOTIDE SEQUENCE [LARGE SCALE GENOMIC DNA]</scope>
    <source>
        <strain evidence="3">QJT</strain>
        <tissue evidence="3">Leaf</tissue>
    </source>
</reference>
<feature type="coiled-coil region" evidence="1">
    <location>
        <begin position="336"/>
        <end position="363"/>
    </location>
</feature>
<dbReference type="AlphaFoldDB" id="A0AAP0E710"/>
<gene>
    <name evidence="3" type="ORF">Sjap_026443</name>
</gene>
<feature type="region of interest" description="Disordered" evidence="2">
    <location>
        <begin position="1"/>
        <end position="84"/>
    </location>
</feature>
<evidence type="ECO:0000313" key="4">
    <source>
        <dbReference type="Proteomes" id="UP001417504"/>
    </source>
</evidence>
<evidence type="ECO:0000256" key="1">
    <source>
        <dbReference type="SAM" id="Coils"/>
    </source>
</evidence>
<dbReference type="Proteomes" id="UP001417504">
    <property type="component" value="Unassembled WGS sequence"/>
</dbReference>
<organism evidence="3 4">
    <name type="scientific">Stephania japonica</name>
    <dbReference type="NCBI Taxonomy" id="461633"/>
    <lineage>
        <taxon>Eukaryota</taxon>
        <taxon>Viridiplantae</taxon>
        <taxon>Streptophyta</taxon>
        <taxon>Embryophyta</taxon>
        <taxon>Tracheophyta</taxon>
        <taxon>Spermatophyta</taxon>
        <taxon>Magnoliopsida</taxon>
        <taxon>Ranunculales</taxon>
        <taxon>Menispermaceae</taxon>
        <taxon>Menispermoideae</taxon>
        <taxon>Cissampelideae</taxon>
        <taxon>Stephania</taxon>
    </lineage>
</organism>
<accession>A0AAP0E710</accession>